<dbReference type="AlphaFoldDB" id="A0A813GZ58"/>
<dbReference type="SUPFAM" id="SSF54791">
    <property type="entry name" value="Eukaryotic type KH-domain (KH-domain type I)"/>
    <property type="match status" value="2"/>
</dbReference>
<evidence type="ECO:0000256" key="3">
    <source>
        <dbReference type="PROSITE-ProRule" id="PRU00723"/>
    </source>
</evidence>
<dbReference type="InterPro" id="IPR000571">
    <property type="entry name" value="Znf_CCCH"/>
</dbReference>
<keyword evidence="3" id="KW-0479">Metal-binding</keyword>
<reference evidence="6" key="1">
    <citation type="submission" date="2021-02" db="EMBL/GenBank/DDBJ databases">
        <authorList>
            <person name="Dougan E. K."/>
            <person name="Rhodes N."/>
            <person name="Thang M."/>
            <person name="Chan C."/>
        </authorList>
    </citation>
    <scope>NUCLEOTIDE SEQUENCE</scope>
</reference>
<feature type="zinc finger region" description="C3H1-type" evidence="3">
    <location>
        <begin position="371"/>
        <end position="398"/>
    </location>
</feature>
<dbReference type="SMART" id="SM00356">
    <property type="entry name" value="ZnF_C3H1"/>
    <property type="match status" value="2"/>
</dbReference>
<accession>A0A813GZ58</accession>
<dbReference type="InterPro" id="IPR004088">
    <property type="entry name" value="KH_dom_type_1"/>
</dbReference>
<dbReference type="InterPro" id="IPR004087">
    <property type="entry name" value="KH_dom"/>
</dbReference>
<dbReference type="Gene3D" id="3.30.1370.10">
    <property type="entry name" value="K Homology domain, type 1"/>
    <property type="match status" value="2"/>
</dbReference>
<evidence type="ECO:0000256" key="4">
    <source>
        <dbReference type="SAM" id="MobiDB-lite"/>
    </source>
</evidence>
<dbReference type="PANTHER" id="PTHR10288">
    <property type="entry name" value="KH DOMAIN CONTAINING RNA BINDING PROTEIN"/>
    <property type="match status" value="1"/>
</dbReference>
<feature type="domain" description="C3H1-type" evidence="5">
    <location>
        <begin position="487"/>
        <end position="514"/>
    </location>
</feature>
<evidence type="ECO:0000313" key="6">
    <source>
        <dbReference type="EMBL" id="CAE8630613.1"/>
    </source>
</evidence>
<dbReference type="SMART" id="SM00322">
    <property type="entry name" value="KH"/>
    <property type="match status" value="2"/>
</dbReference>
<feature type="zinc finger region" description="C3H1-type" evidence="3">
    <location>
        <begin position="487"/>
        <end position="514"/>
    </location>
</feature>
<feature type="non-terminal residue" evidence="6">
    <location>
        <position position="1"/>
    </location>
</feature>
<dbReference type="CDD" id="cd00105">
    <property type="entry name" value="KH-I"/>
    <property type="match status" value="2"/>
</dbReference>
<protein>
    <recommendedName>
        <fullName evidence="5">C3H1-type domain-containing protein</fullName>
    </recommendedName>
</protein>
<feature type="region of interest" description="Disordered" evidence="4">
    <location>
        <begin position="1"/>
        <end position="93"/>
    </location>
</feature>
<dbReference type="InterPro" id="IPR036612">
    <property type="entry name" value="KH_dom_type_1_sf"/>
</dbReference>
<feature type="domain" description="C3H1-type" evidence="5">
    <location>
        <begin position="371"/>
        <end position="398"/>
    </location>
</feature>
<dbReference type="GO" id="GO:0008270">
    <property type="term" value="F:zinc ion binding"/>
    <property type="evidence" value="ECO:0007669"/>
    <property type="project" value="UniProtKB-KW"/>
</dbReference>
<dbReference type="EMBL" id="CAJNNV010029918">
    <property type="protein sequence ID" value="CAE8630613.1"/>
    <property type="molecule type" value="Genomic_DNA"/>
</dbReference>
<dbReference type="Proteomes" id="UP000654075">
    <property type="component" value="Unassembled WGS sequence"/>
</dbReference>
<keyword evidence="2" id="KW-0694">RNA-binding</keyword>
<dbReference type="Pfam" id="PF00013">
    <property type="entry name" value="KH_1"/>
    <property type="match status" value="2"/>
</dbReference>
<evidence type="ECO:0000313" key="7">
    <source>
        <dbReference type="Proteomes" id="UP000654075"/>
    </source>
</evidence>
<evidence type="ECO:0000256" key="2">
    <source>
        <dbReference type="PROSITE-ProRule" id="PRU00117"/>
    </source>
</evidence>
<sequence length="555" mass="58136">REDRRDDRRDDERERDRFGEAAGDGRERLTLRPAEELSPPAPAAEEEAPAAEEKPRERRRRGFDLEPPPGPGISPAADVPMTTPKSAPPVPPGVQPAPPDLPDWLSDIFGGAGGVSTANMDAMLAELRPKGPYREVHIPQRLVARLIGKGGEVIMSMCNASGADIKVRQETKHLGYSLAIITGQEKNMQAAEDLVKARLGIVGDNAGTRELSVAPEHVSSIIGPKGATITEMRLKCNNLNIEIRPGDTPSAPHRAIMGPGSPEQLKLAEELINSKIAKNAMEMASRRGGQQTSSVVAGIQPVSAGATAPVGPAANGMTGPGVQAWEQQQPWEQPQVFIQPEVPEIRSPFLAQQDAMPNVFFGAQEVHDFILPETNECGAFVLGYCAMGSACPLQHGTELPAAFQGVMRARELAARPAQGVGSILRSLAAAGAAHTAAVAEWGASGVGGGGYDWAAGAGGEQGGDWGGTTVASSVAAAMPGLPTPAVAKVPQVCKLFDMGGCHRGDHCHFCHGPAELEAVQQQALFGSAGGISFTSPASEDYGHFPSVFTANNAGY</sequence>
<proteinExistence type="predicted"/>
<keyword evidence="1" id="KW-0677">Repeat</keyword>
<keyword evidence="3" id="KW-0862">Zinc</keyword>
<feature type="compositionally biased region" description="Basic and acidic residues" evidence="4">
    <location>
        <begin position="1"/>
        <end position="35"/>
    </location>
</feature>
<keyword evidence="7" id="KW-1185">Reference proteome</keyword>
<evidence type="ECO:0000259" key="5">
    <source>
        <dbReference type="PROSITE" id="PS50103"/>
    </source>
</evidence>
<organism evidence="6 7">
    <name type="scientific">Polarella glacialis</name>
    <name type="common">Dinoflagellate</name>
    <dbReference type="NCBI Taxonomy" id="89957"/>
    <lineage>
        <taxon>Eukaryota</taxon>
        <taxon>Sar</taxon>
        <taxon>Alveolata</taxon>
        <taxon>Dinophyceae</taxon>
        <taxon>Suessiales</taxon>
        <taxon>Suessiaceae</taxon>
        <taxon>Polarella</taxon>
    </lineage>
</organism>
<keyword evidence="3" id="KW-0863">Zinc-finger</keyword>
<dbReference type="PROSITE" id="PS50103">
    <property type="entry name" value="ZF_C3H1"/>
    <property type="match status" value="2"/>
</dbReference>
<dbReference type="GO" id="GO:0003723">
    <property type="term" value="F:RNA binding"/>
    <property type="evidence" value="ECO:0007669"/>
    <property type="project" value="UniProtKB-UniRule"/>
</dbReference>
<gene>
    <name evidence="6" type="ORF">PGLA1383_LOCUS46875</name>
</gene>
<dbReference type="PROSITE" id="PS50084">
    <property type="entry name" value="KH_TYPE_1"/>
    <property type="match status" value="2"/>
</dbReference>
<dbReference type="OrthoDB" id="441329at2759"/>
<evidence type="ECO:0000256" key="1">
    <source>
        <dbReference type="ARBA" id="ARBA00022737"/>
    </source>
</evidence>
<comment type="caution">
    <text evidence="6">The sequence shown here is derived from an EMBL/GenBank/DDBJ whole genome shotgun (WGS) entry which is preliminary data.</text>
</comment>
<name>A0A813GZ58_POLGL</name>